<dbReference type="Pfam" id="PF12770">
    <property type="entry name" value="CHAT"/>
    <property type="match status" value="1"/>
</dbReference>
<evidence type="ECO:0000259" key="2">
    <source>
        <dbReference type="Pfam" id="PF12770"/>
    </source>
</evidence>
<sequence length="927" mass="102191">MSDAFTVYSDALRGVLGRAWWSVWPLSTRHAAGDVCSVVGGQLLKAGTLGSLGVPTQTDSSDYQDSLVYDSEGSVAVTMKGSGTTDPIFKVLTEADAGGHLRFTRERSVFATFVGMRESGLRDPYTLAQPLVELYFRNLWRPEWVAVTHVLTATAATVLLAEDRQAEAELRLAVGLASGPLQVADLAGQVSLARSDRMGLKWLGDADATPFCRVVRVRDSWWRGVDADFAPRQRPKGLAPEEIPSASWTRPGSGRTRSSRPWSRMFRLRARRWVAPGPPSPEPEPRVGIVYLQVGAELDQDGRHPLRLGTVDPGQAAMPELTACGTVPAGAGAGADDKQLYELLTWDAEPEVAGLLEGAQAVVLDVRAESLRQLPWERLTRPTTSAHRDLPFLDPYRPWSRGRWETAKDVAVTLGPLRLLVVVCDPADAGLQADEELDGIHRAVEDLTGRVHLEVVDSPESWSVLGEQIEQRAPHVVHLIGHTRQMAADAAIEFGYTRDGERRTWELWAAMLRQSWPAGPRLVVLSACRTHQQQEASSGVRSLADALRAQVPAVVGMDGDIQSAAAVQFARGLYGHLAAGHTVDAAVAAGRLRIYNANSHQPDWSYPVLETGSPAGLAVPVRLGVTEEKERDLRQIGEFKKLARFVDRAEQRRRTWWAIDAEGLPTMAQEGPAVLITGPHEYGKTWLAHSSLLTWSLRGRRTQYVDLTGASRDWLDTLRALRDGMPGCELSQPLPREAFGSFTARLNWLVRQPPTVGMPSEYAAPEDDEYARFDPDAGQAAARIATIFRDFQKALERYAAEHPLVLAIDGAEEIREESWRDYVLPLLIRPLAQGLARVRLLLILPDHVLARRIQDDELPRMQRIGLGGFPKAELPRIVREYGIRNKWEDDDTKAFVGLVQQVAGSGIAPEALKQMAKTLQMLKVGFR</sequence>
<evidence type="ECO:0000313" key="3">
    <source>
        <dbReference type="EMBL" id="BCB79585.1"/>
    </source>
</evidence>
<dbReference type="AlphaFoldDB" id="A0A6F8Y0I0"/>
<dbReference type="InterPro" id="IPR027417">
    <property type="entry name" value="P-loop_NTPase"/>
</dbReference>
<dbReference type="EMBL" id="AP022870">
    <property type="protein sequence ID" value="BCB79585.1"/>
    <property type="molecule type" value="Genomic_DNA"/>
</dbReference>
<reference evidence="3 4" key="1">
    <citation type="submission" date="2020-03" db="EMBL/GenBank/DDBJ databases">
        <title>Whole genome shotgun sequence of Phytohabitans flavus NBRC 107702.</title>
        <authorList>
            <person name="Komaki H."/>
            <person name="Tamura T."/>
        </authorList>
    </citation>
    <scope>NUCLEOTIDE SEQUENCE [LARGE SCALE GENOMIC DNA]</scope>
    <source>
        <strain evidence="3 4">NBRC 107702</strain>
    </source>
</reference>
<feature type="compositionally biased region" description="Low complexity" evidence="1">
    <location>
        <begin position="247"/>
        <end position="261"/>
    </location>
</feature>
<organism evidence="3 4">
    <name type="scientific">Phytohabitans flavus</name>
    <dbReference type="NCBI Taxonomy" id="1076124"/>
    <lineage>
        <taxon>Bacteria</taxon>
        <taxon>Bacillati</taxon>
        <taxon>Actinomycetota</taxon>
        <taxon>Actinomycetes</taxon>
        <taxon>Micromonosporales</taxon>
        <taxon>Micromonosporaceae</taxon>
    </lineage>
</organism>
<name>A0A6F8Y0I0_9ACTN</name>
<reference evidence="3 4" key="2">
    <citation type="submission" date="2020-03" db="EMBL/GenBank/DDBJ databases">
        <authorList>
            <person name="Ichikawa N."/>
            <person name="Kimura A."/>
            <person name="Kitahashi Y."/>
            <person name="Uohara A."/>
        </authorList>
    </citation>
    <scope>NUCLEOTIDE SEQUENCE [LARGE SCALE GENOMIC DNA]</scope>
    <source>
        <strain evidence="3 4">NBRC 107702</strain>
    </source>
</reference>
<dbReference type="KEGG" id="pfla:Pflav_059950"/>
<dbReference type="SUPFAM" id="SSF52540">
    <property type="entry name" value="P-loop containing nucleoside triphosphate hydrolases"/>
    <property type="match status" value="1"/>
</dbReference>
<dbReference type="RefSeq" id="WP_173039586.1">
    <property type="nucleotide sequence ID" value="NZ_AP022870.1"/>
</dbReference>
<accession>A0A6F8Y0I0</accession>
<dbReference type="InterPro" id="IPR024983">
    <property type="entry name" value="CHAT_dom"/>
</dbReference>
<feature type="region of interest" description="Disordered" evidence="1">
    <location>
        <begin position="233"/>
        <end position="261"/>
    </location>
</feature>
<keyword evidence="4" id="KW-1185">Reference proteome</keyword>
<dbReference type="Proteomes" id="UP000502508">
    <property type="component" value="Chromosome"/>
</dbReference>
<feature type="domain" description="CHAT" evidence="2">
    <location>
        <begin position="343"/>
        <end position="604"/>
    </location>
</feature>
<gene>
    <name evidence="3" type="ORF">Pflav_059950</name>
</gene>
<evidence type="ECO:0000256" key="1">
    <source>
        <dbReference type="SAM" id="MobiDB-lite"/>
    </source>
</evidence>
<protein>
    <recommendedName>
        <fullName evidence="2">CHAT domain-containing protein</fullName>
    </recommendedName>
</protein>
<proteinExistence type="predicted"/>
<evidence type="ECO:0000313" key="4">
    <source>
        <dbReference type="Proteomes" id="UP000502508"/>
    </source>
</evidence>